<reference evidence="2 3" key="1">
    <citation type="submission" date="2018-09" db="EMBL/GenBank/DDBJ databases">
        <title>YIM 75507 draft genome.</title>
        <authorList>
            <person name="Tang S."/>
            <person name="Feng Y."/>
        </authorList>
    </citation>
    <scope>NUCLEOTIDE SEQUENCE [LARGE SCALE GENOMIC DNA]</scope>
    <source>
        <strain evidence="2 3">YIM 75507</strain>
    </source>
</reference>
<keyword evidence="3" id="KW-1185">Reference proteome</keyword>
<dbReference type="RefSeq" id="WP_119925857.1">
    <property type="nucleotide sequence ID" value="NZ_QZEY01000002.1"/>
</dbReference>
<dbReference type="AlphaFoldDB" id="A0A3A4AX58"/>
<protein>
    <submittedName>
        <fullName evidence="2">DUF4233 domain-containing protein</fullName>
    </submittedName>
</protein>
<keyword evidence="1" id="KW-0812">Transmembrane</keyword>
<evidence type="ECO:0000313" key="2">
    <source>
        <dbReference type="EMBL" id="RJL34555.1"/>
    </source>
</evidence>
<keyword evidence="1" id="KW-0472">Membrane</keyword>
<organism evidence="2 3">
    <name type="scientific">Bailinhaonella thermotolerans</name>
    <dbReference type="NCBI Taxonomy" id="1070861"/>
    <lineage>
        <taxon>Bacteria</taxon>
        <taxon>Bacillati</taxon>
        <taxon>Actinomycetota</taxon>
        <taxon>Actinomycetes</taxon>
        <taxon>Streptosporangiales</taxon>
        <taxon>Streptosporangiaceae</taxon>
        <taxon>Bailinhaonella</taxon>
    </lineage>
</organism>
<keyword evidence="1" id="KW-1133">Transmembrane helix</keyword>
<dbReference type="Proteomes" id="UP000265768">
    <property type="component" value="Unassembled WGS sequence"/>
</dbReference>
<accession>A0A3A4AX58</accession>
<dbReference type="InterPro" id="IPR025327">
    <property type="entry name" value="DUF4233"/>
</dbReference>
<name>A0A3A4AX58_9ACTN</name>
<dbReference type="Pfam" id="PF14017">
    <property type="entry name" value="DUF4233"/>
    <property type="match status" value="1"/>
</dbReference>
<feature type="transmembrane region" description="Helical" evidence="1">
    <location>
        <begin position="15"/>
        <end position="35"/>
    </location>
</feature>
<evidence type="ECO:0000256" key="1">
    <source>
        <dbReference type="SAM" id="Phobius"/>
    </source>
</evidence>
<dbReference type="OrthoDB" id="3267755at2"/>
<evidence type="ECO:0000313" key="3">
    <source>
        <dbReference type="Proteomes" id="UP000265768"/>
    </source>
</evidence>
<sequence length="116" mass="11678">MTGAPAWVTPGMRRLTSSVLGMEAIVLGLTIPVAIRTGGVEPGLAAAVGGGLAVVCVLVIGLLRKPAGYVAGSVLQAAVIATGFLVTTMFFLGALFTALWILAIFVARRVEGATPG</sequence>
<feature type="transmembrane region" description="Helical" evidence="1">
    <location>
        <begin position="75"/>
        <end position="107"/>
    </location>
</feature>
<comment type="caution">
    <text evidence="2">The sequence shown here is derived from an EMBL/GenBank/DDBJ whole genome shotgun (WGS) entry which is preliminary data.</text>
</comment>
<dbReference type="EMBL" id="QZEY01000002">
    <property type="protein sequence ID" value="RJL34555.1"/>
    <property type="molecule type" value="Genomic_DNA"/>
</dbReference>
<proteinExistence type="predicted"/>
<gene>
    <name evidence="2" type="ORF">D5H75_09125</name>
</gene>
<feature type="transmembrane region" description="Helical" evidence="1">
    <location>
        <begin position="42"/>
        <end position="63"/>
    </location>
</feature>